<keyword evidence="9" id="KW-1185">Reference proteome</keyword>
<dbReference type="EMBL" id="QUWK01000005">
    <property type="protein sequence ID" value="RFU95131.1"/>
    <property type="molecule type" value="Genomic_DNA"/>
</dbReference>
<keyword evidence="2" id="KW-0285">Flavoprotein</keyword>
<sequence length="513" mass="58537">MAPYHKDKWVKYLFGLVTQTLEESVNNEMIIEQLKTVLKPTQINTNSEDLYDASADRYKKYAKARKVLDVPSPLAIVYPDSPEQVRDLLVFCNTNQVNVIPRAGKTATEGGLENWKEQTLVIDALHLDRIINIDTYNMQATVQAGVPLQELEDALRKDGFTTGHSPQSKPVAKLGGLVATRSIGQFSTLYGAIEDMVVGLECVFPDGHISRIKNVPRRSGGPDIRHIVIGNEGTLCYITEVTVKIFKIYPENNTFYGYLIKDIDTGIKILREVMVNGFRPSVARTYSEEDAAQHFYHFHKNKCVLLFMAEGPEGIVKATGEAIEQAVEKFKDGIIEQVDSKHIENWFNNLNWSQQDIDDEFEGMKEHDSHSGFTTEISADWSTITEIYHNVIKRIKEDYPRYHDLTLLGGHSSHSYINGTNMYFVYNYDIHCAPEDEMRVYHHPLQRIIVEETLKLGGSMCHHHGIGKFRNEWTKMEHGSAYYMLEKLKEAFDPNGIMNFGTIFPQEEGKKYQ</sequence>
<dbReference type="InterPro" id="IPR006094">
    <property type="entry name" value="Oxid_FAD_bind_N"/>
</dbReference>
<evidence type="ECO:0000313" key="8">
    <source>
        <dbReference type="EMBL" id="RFU95131.1"/>
    </source>
</evidence>
<comment type="cofactor">
    <cofactor evidence="5">
        <name>FAD</name>
        <dbReference type="ChEBI" id="CHEBI:57692"/>
    </cofactor>
</comment>
<feature type="domain" description="FAD-binding PCMH-type" evidence="7">
    <location>
        <begin position="69"/>
        <end position="248"/>
    </location>
</feature>
<dbReference type="InterPro" id="IPR025650">
    <property type="entry name" value="Alkyl-DHAP_Synthase"/>
</dbReference>
<dbReference type="GO" id="GO:0008609">
    <property type="term" value="F:alkylglycerone-phosphate synthase activity"/>
    <property type="evidence" value="ECO:0007669"/>
    <property type="project" value="InterPro"/>
</dbReference>
<dbReference type="InterPro" id="IPR016164">
    <property type="entry name" value="FAD-linked_Oxase-like_C"/>
</dbReference>
<organism evidence="8 9">
    <name type="scientific">Sphaerochaeta halotolerans</name>
    <dbReference type="NCBI Taxonomy" id="2293840"/>
    <lineage>
        <taxon>Bacteria</taxon>
        <taxon>Pseudomonadati</taxon>
        <taxon>Spirochaetota</taxon>
        <taxon>Spirochaetia</taxon>
        <taxon>Spirochaetales</taxon>
        <taxon>Sphaerochaetaceae</taxon>
        <taxon>Sphaerochaeta</taxon>
    </lineage>
</organism>
<dbReference type="Proteomes" id="UP000264002">
    <property type="component" value="Unassembled WGS sequence"/>
</dbReference>
<gene>
    <name evidence="8" type="ORF">DYP60_05765</name>
</gene>
<dbReference type="InterPro" id="IPR016166">
    <property type="entry name" value="FAD-bd_PCMH"/>
</dbReference>
<dbReference type="SUPFAM" id="SSF55103">
    <property type="entry name" value="FAD-linked oxidases, C-terminal domain"/>
    <property type="match status" value="1"/>
</dbReference>
<evidence type="ECO:0000256" key="5">
    <source>
        <dbReference type="PIRSR" id="PIRSR625650-3"/>
    </source>
</evidence>
<feature type="site" description="Important for enzyme activity" evidence="6">
    <location>
        <position position="284"/>
    </location>
</feature>
<dbReference type="AlphaFoldDB" id="A0A372MH71"/>
<dbReference type="GO" id="GO:0008610">
    <property type="term" value="P:lipid biosynthetic process"/>
    <property type="evidence" value="ECO:0007669"/>
    <property type="project" value="InterPro"/>
</dbReference>
<feature type="binding site" evidence="5">
    <location>
        <begin position="232"/>
        <end position="238"/>
    </location>
    <ligand>
        <name>FAD</name>
        <dbReference type="ChEBI" id="CHEBI:57692"/>
    </ligand>
</feature>
<evidence type="ECO:0000256" key="1">
    <source>
        <dbReference type="ARBA" id="ARBA00008000"/>
    </source>
</evidence>
<evidence type="ECO:0000256" key="4">
    <source>
        <dbReference type="PIRSR" id="PIRSR625650-1"/>
    </source>
</evidence>
<dbReference type="PROSITE" id="PS51387">
    <property type="entry name" value="FAD_PCMH"/>
    <property type="match status" value="1"/>
</dbReference>
<dbReference type="InterPro" id="IPR036318">
    <property type="entry name" value="FAD-bd_PCMH-like_sf"/>
</dbReference>
<evidence type="ECO:0000256" key="3">
    <source>
        <dbReference type="ARBA" id="ARBA00022827"/>
    </source>
</evidence>
<feature type="active site" description="Proton donor/acceptor" evidence="4">
    <location>
        <position position="423"/>
    </location>
</feature>
<dbReference type="SUPFAM" id="SSF56176">
    <property type="entry name" value="FAD-binding/transporter-associated domain-like"/>
    <property type="match status" value="1"/>
</dbReference>
<dbReference type="Gene3D" id="3.30.465.10">
    <property type="match status" value="1"/>
</dbReference>
<dbReference type="Pfam" id="PF01565">
    <property type="entry name" value="FAD_binding_4"/>
    <property type="match status" value="1"/>
</dbReference>
<dbReference type="GO" id="GO:0071949">
    <property type="term" value="F:FAD binding"/>
    <property type="evidence" value="ECO:0007669"/>
    <property type="project" value="InterPro"/>
</dbReference>
<evidence type="ECO:0000256" key="6">
    <source>
        <dbReference type="PIRSR" id="PIRSR625650-4"/>
    </source>
</evidence>
<protein>
    <submittedName>
        <fullName evidence="8">FAD-binding oxidoreductase</fullName>
    </submittedName>
</protein>
<dbReference type="PANTHER" id="PTHR46568:SF1">
    <property type="entry name" value="ALKYLDIHYDROXYACETONEPHOSPHATE SYNTHASE, PEROXISOMAL"/>
    <property type="match status" value="1"/>
</dbReference>
<evidence type="ECO:0000256" key="2">
    <source>
        <dbReference type="ARBA" id="ARBA00022630"/>
    </source>
</evidence>
<reference evidence="8 9" key="2">
    <citation type="submission" date="2018-09" db="EMBL/GenBank/DDBJ databases">
        <title>Genome of Sphaerochaeta halotolerans strain 4-11.</title>
        <authorList>
            <person name="Nazina T.N."/>
            <person name="Sokolova D.S."/>
        </authorList>
    </citation>
    <scope>NUCLEOTIDE SEQUENCE [LARGE SCALE GENOMIC DNA]</scope>
    <source>
        <strain evidence="8 9">4-11</strain>
    </source>
</reference>
<dbReference type="Pfam" id="PF02913">
    <property type="entry name" value="FAD-oxidase_C"/>
    <property type="match status" value="1"/>
</dbReference>
<dbReference type="PANTHER" id="PTHR46568">
    <property type="entry name" value="ALKYLDIHYDROXYACETONEPHOSPHATE SYNTHASE, PEROXISOMAL"/>
    <property type="match status" value="1"/>
</dbReference>
<reference evidence="9" key="1">
    <citation type="submission" date="2018-08" db="EMBL/GenBank/DDBJ databases">
        <authorList>
            <person name="Grouzdev D.S."/>
            <person name="Krutkina M.S."/>
        </authorList>
    </citation>
    <scope>NUCLEOTIDE SEQUENCE [LARGE SCALE GENOMIC DNA]</scope>
    <source>
        <strain evidence="9">4-11</strain>
    </source>
</reference>
<dbReference type="InterPro" id="IPR016169">
    <property type="entry name" value="FAD-bd_PCMH_sub2"/>
</dbReference>
<evidence type="ECO:0000259" key="7">
    <source>
        <dbReference type="PROSITE" id="PS51387"/>
    </source>
</evidence>
<dbReference type="Gene3D" id="3.30.300.330">
    <property type="match status" value="1"/>
</dbReference>
<comment type="similarity">
    <text evidence="1">Belongs to the FAD-binding oxidoreductase/transferase type 4 family.</text>
</comment>
<dbReference type="InterPro" id="IPR004113">
    <property type="entry name" value="FAD-bd_oxidored_4_C"/>
</dbReference>
<dbReference type="InterPro" id="IPR016171">
    <property type="entry name" value="Vanillyl_alc_oxidase_C-sub2"/>
</dbReference>
<dbReference type="Gene3D" id="1.10.45.10">
    <property type="entry name" value="Vanillyl-alcohol Oxidase, Chain A, domain 4"/>
    <property type="match status" value="1"/>
</dbReference>
<keyword evidence="3 5" id="KW-0274">FAD</keyword>
<accession>A0A372MH71</accession>
<proteinExistence type="inferred from homology"/>
<evidence type="ECO:0000313" key="9">
    <source>
        <dbReference type="Proteomes" id="UP000264002"/>
    </source>
</evidence>
<comment type="caution">
    <text evidence="8">The sequence shown here is derived from an EMBL/GenBank/DDBJ whole genome shotgun (WGS) entry which is preliminary data.</text>
</comment>
<name>A0A372MH71_9SPIR</name>